<comment type="caution">
    <text evidence="3">The sequence shown here is derived from an EMBL/GenBank/DDBJ whole genome shotgun (WGS) entry which is preliminary data.</text>
</comment>
<evidence type="ECO:0000256" key="1">
    <source>
        <dbReference type="SAM" id="Coils"/>
    </source>
</evidence>
<feature type="signal peptide" evidence="2">
    <location>
        <begin position="1"/>
        <end position="31"/>
    </location>
</feature>
<feature type="coiled-coil region" evidence="1">
    <location>
        <begin position="38"/>
        <end position="69"/>
    </location>
</feature>
<accession>A0ABT7L0I6</accession>
<keyword evidence="1" id="KW-0175">Coiled coil</keyword>
<evidence type="ECO:0000313" key="3">
    <source>
        <dbReference type="EMBL" id="MDL4839295.1"/>
    </source>
</evidence>
<organism evidence="3 4">
    <name type="scientific">Aquibacillus rhizosphaerae</name>
    <dbReference type="NCBI Taxonomy" id="3051431"/>
    <lineage>
        <taxon>Bacteria</taxon>
        <taxon>Bacillati</taxon>
        <taxon>Bacillota</taxon>
        <taxon>Bacilli</taxon>
        <taxon>Bacillales</taxon>
        <taxon>Bacillaceae</taxon>
        <taxon>Aquibacillus</taxon>
    </lineage>
</organism>
<gene>
    <name evidence="3" type="ORF">QQS35_02305</name>
</gene>
<dbReference type="Proteomes" id="UP001235343">
    <property type="component" value="Unassembled WGS sequence"/>
</dbReference>
<evidence type="ECO:0000313" key="4">
    <source>
        <dbReference type="Proteomes" id="UP001235343"/>
    </source>
</evidence>
<evidence type="ECO:0000256" key="2">
    <source>
        <dbReference type="SAM" id="SignalP"/>
    </source>
</evidence>
<proteinExistence type="predicted"/>
<reference evidence="3 4" key="1">
    <citation type="submission" date="2023-06" db="EMBL/GenBank/DDBJ databases">
        <title>Aquibacillus rhizosphaerae LR5S19.</title>
        <authorList>
            <person name="Sun J.-Q."/>
        </authorList>
    </citation>
    <scope>NUCLEOTIDE SEQUENCE [LARGE SCALE GENOMIC DNA]</scope>
    <source>
        <strain evidence="3 4">LR5S19</strain>
    </source>
</reference>
<protein>
    <submittedName>
        <fullName evidence="3">Uncharacterized protein</fullName>
    </submittedName>
</protein>
<keyword evidence="4" id="KW-1185">Reference proteome</keyword>
<feature type="chain" id="PRO_5046941887" evidence="2">
    <location>
        <begin position="32"/>
        <end position="194"/>
    </location>
</feature>
<dbReference type="EMBL" id="JASTZU010000012">
    <property type="protein sequence ID" value="MDL4839295.1"/>
    <property type="molecule type" value="Genomic_DNA"/>
</dbReference>
<dbReference type="RefSeq" id="WP_285930148.1">
    <property type="nucleotide sequence ID" value="NZ_JASTZU010000012.1"/>
</dbReference>
<sequence>MNLKNPLTSKVFLVVLSFVFLFTMVAPSVGASNSTSVDQSELEKIEELKNELEKHNISEEDILTGLQEEFEKVTPKNKSVSDVSLNNDIVIEPQGVKSKSAAIAAKAMIKKLRGYGAYAWNSTVKEYINKLPIPSGAKTTLENYTKYQVVMDSLNVVINFQGDITSALTTQMKNIGVPGWLAGMASRAIVFILL</sequence>
<keyword evidence="2" id="KW-0732">Signal</keyword>
<name>A0ABT7L0I6_9BACI</name>